<dbReference type="GO" id="GO:0004518">
    <property type="term" value="F:nuclease activity"/>
    <property type="evidence" value="ECO:0007669"/>
    <property type="project" value="UniProtKB-KW"/>
</dbReference>
<evidence type="ECO:0000256" key="5">
    <source>
        <dbReference type="ARBA" id="ARBA00022741"/>
    </source>
</evidence>
<dbReference type="OrthoDB" id="9810236at2"/>
<dbReference type="Pfam" id="PF18019">
    <property type="entry name" value="Cas3_HD"/>
    <property type="match status" value="1"/>
</dbReference>
<feature type="domain" description="HD Cas3-type" evidence="10">
    <location>
        <begin position="28"/>
        <end position="224"/>
    </location>
</feature>
<dbReference type="GO" id="GO:0003724">
    <property type="term" value="F:RNA helicase activity"/>
    <property type="evidence" value="ECO:0007669"/>
    <property type="project" value="TreeGrafter"/>
</dbReference>
<keyword evidence="6" id="KW-0378">Hydrolase</keyword>
<dbReference type="PANTHER" id="PTHR47963:SF9">
    <property type="entry name" value="CRISPR-ASSOCIATED ENDONUCLEASE_HELICASE CAS3"/>
    <property type="match status" value="1"/>
</dbReference>
<keyword evidence="9" id="KW-0051">Antiviral defense</keyword>
<dbReference type="PROSITE" id="PS51643">
    <property type="entry name" value="HD_CAS3"/>
    <property type="match status" value="1"/>
</dbReference>
<name>A0A545TZ32_9GAMM</name>
<dbReference type="InterPro" id="IPR054712">
    <property type="entry name" value="Cas3-like_dom"/>
</dbReference>
<keyword evidence="3" id="KW-0540">Nuclease</keyword>
<dbReference type="GO" id="GO:0005524">
    <property type="term" value="F:ATP binding"/>
    <property type="evidence" value="ECO:0007669"/>
    <property type="project" value="UniProtKB-KW"/>
</dbReference>
<comment type="similarity">
    <text evidence="2">In the central section; belongs to the CRISPR-associated helicase Cas3 family.</text>
</comment>
<dbReference type="EMBL" id="VHSG01000007">
    <property type="protein sequence ID" value="TQV82464.1"/>
    <property type="molecule type" value="Genomic_DNA"/>
</dbReference>
<evidence type="ECO:0000256" key="1">
    <source>
        <dbReference type="ARBA" id="ARBA00006847"/>
    </source>
</evidence>
<gene>
    <name evidence="11" type="primary">cas3</name>
    <name evidence="11" type="ORF">FKG94_06900</name>
</gene>
<evidence type="ECO:0000313" key="12">
    <source>
        <dbReference type="Proteomes" id="UP000319732"/>
    </source>
</evidence>
<comment type="similarity">
    <text evidence="1">In the N-terminal section; belongs to the CRISPR-associated nuclease Cas3-HD family.</text>
</comment>
<evidence type="ECO:0000256" key="7">
    <source>
        <dbReference type="ARBA" id="ARBA00022806"/>
    </source>
</evidence>
<keyword evidence="5" id="KW-0547">Nucleotide-binding</keyword>
<reference evidence="11 12" key="1">
    <citation type="submission" date="2019-06" db="EMBL/GenBank/DDBJ databases">
        <title>Whole genome sequence for Cellvibrionaceae sp. R142.</title>
        <authorList>
            <person name="Wang G."/>
        </authorList>
    </citation>
    <scope>NUCLEOTIDE SEQUENCE [LARGE SCALE GENOMIC DNA]</scope>
    <source>
        <strain evidence="11 12">R142</strain>
    </source>
</reference>
<evidence type="ECO:0000256" key="8">
    <source>
        <dbReference type="ARBA" id="ARBA00022840"/>
    </source>
</evidence>
<accession>A0A545TZ32</accession>
<comment type="caution">
    <text evidence="11">The sequence shown here is derived from an EMBL/GenBank/DDBJ whole genome shotgun (WGS) entry which is preliminary data.</text>
</comment>
<dbReference type="InterPro" id="IPR038257">
    <property type="entry name" value="CRISPR-assoc_Cas3_HD_sf"/>
</dbReference>
<dbReference type="Gene3D" id="1.10.3210.30">
    <property type="match status" value="1"/>
</dbReference>
<dbReference type="InterPro" id="IPR050547">
    <property type="entry name" value="DEAD_box_RNA_helicases"/>
</dbReference>
<dbReference type="GO" id="GO:0003723">
    <property type="term" value="F:RNA binding"/>
    <property type="evidence" value="ECO:0007669"/>
    <property type="project" value="TreeGrafter"/>
</dbReference>
<keyword evidence="12" id="KW-1185">Reference proteome</keyword>
<keyword evidence="4" id="KW-0479">Metal-binding</keyword>
<dbReference type="Pfam" id="PF22590">
    <property type="entry name" value="Cas3-like_C_2"/>
    <property type="match status" value="1"/>
</dbReference>
<dbReference type="GO" id="GO:0046872">
    <property type="term" value="F:metal ion binding"/>
    <property type="evidence" value="ECO:0007669"/>
    <property type="project" value="UniProtKB-KW"/>
</dbReference>
<keyword evidence="8" id="KW-0067">ATP-binding</keyword>
<dbReference type="Gene3D" id="3.40.50.300">
    <property type="entry name" value="P-loop containing nucleotide triphosphate hydrolases"/>
    <property type="match status" value="2"/>
</dbReference>
<dbReference type="InterPro" id="IPR006483">
    <property type="entry name" value="CRISPR-assoc_Cas3_HD"/>
</dbReference>
<sequence>MLIQIENRNMSSKPYYRYWGKARPQSGVDTRYHLLPYHCLDVAACHQRLWAVRHGLLAGMAQYLGLPPTLLSNLLGFFATIHDIGKFSFVFQRLQAIEGAPLAASPERQGMQGRHDQIGYLYLRRWLRNRRDLPEKPGVTEVLELLGGIATGHHGIPPVGSRFKPHMAFTDEGCTAADSFLAWAWDFWQMDDCIEALAKTDISIDCWRAMSWVQSAMMILADWIGSDADVHNYCDDADQDLREYYQRAERRAAQQIDNLGLSRSPIPKKFSSAAQLLAFPALTPLQALCERVTLEERPLFFILEDITGAGKTEAVLVLVTRMLANDYADGFYFGLPTMATSDSLYERLQQQYEALYEPEPKPSLVLAHGATNLSGAFTESIGLPLGPEDQGEPAVHSATSWCNAFYADNKKKALLANVGVGTVDQALLAILQTRHQSLRLFGLLGKVLVLDEVHSYEGYTATLISELVQVHTRLGGSTIILSATLSEKVRQQLLDAFYTAQGQAAPKISPHAGYPWVTCAGHGPQSFHEIAVEPRGSSRRTVAVEPVYSVPELIEVIGEAIAKGCCVAWIRNTVKEAIASREELKNKLGLADNQIHLFHSRYAMGDRARIQAGVLRRFGKKSTGAQRRAQVVIATQVIEQSLDLDFDVLISDIAPIDLIIQRAGRLQRHKRDKHGVCVPELADDCRESPTLFVLMPDLQKVCDKNWLAPDLQGTGAVYGDWSNLWLTRQALLERGRIKTPEDSRWYMDAVYDKPSLTPPAELLVISDRQRADRLKGLALARSNRIVFEDGYRQGGNGNWLNETPTRLTEETTTVVLAEIRDERLYLLHGDMTHAWEMSSLTVRSSDLNTLPPGVENRWLSQITALKVRYKRQRSDDLVVPVVKTGDGVYEGTIVDINMKEKVCTYSQVKGLEIRPS</sequence>
<dbReference type="NCBIfam" id="TIGR01587">
    <property type="entry name" value="cas3_core"/>
    <property type="match status" value="1"/>
</dbReference>
<evidence type="ECO:0000256" key="6">
    <source>
        <dbReference type="ARBA" id="ARBA00022801"/>
    </source>
</evidence>
<dbReference type="AlphaFoldDB" id="A0A545TZ32"/>
<evidence type="ECO:0000256" key="3">
    <source>
        <dbReference type="ARBA" id="ARBA00022722"/>
    </source>
</evidence>
<dbReference type="SUPFAM" id="SSF52540">
    <property type="entry name" value="P-loop containing nucleoside triphosphate hydrolases"/>
    <property type="match status" value="1"/>
</dbReference>
<evidence type="ECO:0000256" key="9">
    <source>
        <dbReference type="ARBA" id="ARBA00023118"/>
    </source>
</evidence>
<organism evidence="11 12">
    <name type="scientific">Exilibacterium tricleocarpae</name>
    <dbReference type="NCBI Taxonomy" id="2591008"/>
    <lineage>
        <taxon>Bacteria</taxon>
        <taxon>Pseudomonadati</taxon>
        <taxon>Pseudomonadota</taxon>
        <taxon>Gammaproteobacteria</taxon>
        <taxon>Cellvibrionales</taxon>
        <taxon>Cellvibrionaceae</taxon>
        <taxon>Exilibacterium</taxon>
    </lineage>
</organism>
<dbReference type="InterPro" id="IPR006474">
    <property type="entry name" value="Helicase_Cas3_CRISPR-ass_core"/>
</dbReference>
<dbReference type="CDD" id="cd09641">
    <property type="entry name" value="Cas3''_I"/>
    <property type="match status" value="1"/>
</dbReference>
<protein>
    <submittedName>
        <fullName evidence="11">CRISPR-associated helicase Cas3</fullName>
    </submittedName>
</protein>
<dbReference type="NCBIfam" id="TIGR01596">
    <property type="entry name" value="cas3_HD"/>
    <property type="match status" value="1"/>
</dbReference>
<evidence type="ECO:0000256" key="4">
    <source>
        <dbReference type="ARBA" id="ARBA00022723"/>
    </source>
</evidence>
<keyword evidence="7" id="KW-0347">Helicase</keyword>
<dbReference type="GO" id="GO:0051607">
    <property type="term" value="P:defense response to virus"/>
    <property type="evidence" value="ECO:0007669"/>
    <property type="project" value="UniProtKB-KW"/>
</dbReference>
<proteinExistence type="inferred from homology"/>
<evidence type="ECO:0000256" key="2">
    <source>
        <dbReference type="ARBA" id="ARBA00009046"/>
    </source>
</evidence>
<evidence type="ECO:0000313" key="11">
    <source>
        <dbReference type="EMBL" id="TQV82464.1"/>
    </source>
</evidence>
<dbReference type="InterPro" id="IPR027417">
    <property type="entry name" value="P-loop_NTPase"/>
</dbReference>
<dbReference type="PANTHER" id="PTHR47963">
    <property type="entry name" value="DEAD-BOX ATP-DEPENDENT RNA HELICASE 47, MITOCHONDRIAL"/>
    <property type="match status" value="1"/>
</dbReference>
<dbReference type="Proteomes" id="UP000319732">
    <property type="component" value="Unassembled WGS sequence"/>
</dbReference>
<dbReference type="GO" id="GO:0016787">
    <property type="term" value="F:hydrolase activity"/>
    <property type="evidence" value="ECO:0007669"/>
    <property type="project" value="UniProtKB-KW"/>
</dbReference>
<evidence type="ECO:0000259" key="10">
    <source>
        <dbReference type="PROSITE" id="PS51643"/>
    </source>
</evidence>